<dbReference type="AlphaFoldDB" id="A0AAD4QVL4"/>
<protein>
    <submittedName>
        <fullName evidence="1">Mitochondrial Ribosomal Protein, Large</fullName>
    </submittedName>
</protein>
<keyword evidence="2" id="KW-1185">Reference proteome</keyword>
<gene>
    <name evidence="1" type="ORF">DdX_14480</name>
</gene>
<comment type="caution">
    <text evidence="1">The sequence shown here is derived from an EMBL/GenBank/DDBJ whole genome shotgun (WGS) entry which is preliminary data.</text>
</comment>
<sequence length="137" mass="16064">MCYMWGKIQYAARWNPETRLKAAARAINLAQVKKVVISLDPFYKSNTSLREFWYYVTNPEIKATNPEAKVVANVRNDGKEPYFVAELKNDRKIVFKTEGMLSSDVIMRFNRLLGNPEIGNLRIEHEKKPPEHWQPFF</sequence>
<keyword evidence="1" id="KW-0687">Ribonucleoprotein</keyword>
<dbReference type="InterPro" id="IPR052473">
    <property type="entry name" value="mtLSU_mL53"/>
</dbReference>
<dbReference type="GO" id="GO:0005762">
    <property type="term" value="C:mitochondrial large ribosomal subunit"/>
    <property type="evidence" value="ECO:0007669"/>
    <property type="project" value="TreeGrafter"/>
</dbReference>
<dbReference type="SUPFAM" id="SSF52833">
    <property type="entry name" value="Thioredoxin-like"/>
    <property type="match status" value="1"/>
</dbReference>
<reference evidence="1" key="1">
    <citation type="submission" date="2022-01" db="EMBL/GenBank/DDBJ databases">
        <title>Genome Sequence Resource for Two Populations of Ditylenchus destructor, the Migratory Endoparasitic Phytonematode.</title>
        <authorList>
            <person name="Zhang H."/>
            <person name="Lin R."/>
            <person name="Xie B."/>
        </authorList>
    </citation>
    <scope>NUCLEOTIDE SEQUENCE</scope>
    <source>
        <strain evidence="1">BazhouSP</strain>
    </source>
</reference>
<organism evidence="1 2">
    <name type="scientific">Ditylenchus destructor</name>
    <dbReference type="NCBI Taxonomy" id="166010"/>
    <lineage>
        <taxon>Eukaryota</taxon>
        <taxon>Metazoa</taxon>
        <taxon>Ecdysozoa</taxon>
        <taxon>Nematoda</taxon>
        <taxon>Chromadorea</taxon>
        <taxon>Rhabditida</taxon>
        <taxon>Tylenchina</taxon>
        <taxon>Tylenchomorpha</taxon>
        <taxon>Sphaerularioidea</taxon>
        <taxon>Anguinidae</taxon>
        <taxon>Anguininae</taxon>
        <taxon>Ditylenchus</taxon>
    </lineage>
</organism>
<accession>A0AAD4QVL4</accession>
<dbReference type="Gene3D" id="3.40.30.10">
    <property type="entry name" value="Glutaredoxin"/>
    <property type="match status" value="1"/>
</dbReference>
<dbReference type="PANTHER" id="PTHR33618">
    <property type="entry name" value="39S RIBOSOMAL PROTEIN L53, MITOCHONDRIAL"/>
    <property type="match status" value="1"/>
</dbReference>
<dbReference type="EMBL" id="JAKKPZ010000072">
    <property type="protein sequence ID" value="KAI1704116.1"/>
    <property type="molecule type" value="Genomic_DNA"/>
</dbReference>
<dbReference type="PANTHER" id="PTHR33618:SF1">
    <property type="entry name" value="LARGE RIBOSOMAL SUBUNIT PROTEIN ML53"/>
    <property type="match status" value="1"/>
</dbReference>
<name>A0AAD4QVL4_9BILA</name>
<evidence type="ECO:0000313" key="1">
    <source>
        <dbReference type="EMBL" id="KAI1704116.1"/>
    </source>
</evidence>
<evidence type="ECO:0000313" key="2">
    <source>
        <dbReference type="Proteomes" id="UP001201812"/>
    </source>
</evidence>
<keyword evidence="1" id="KW-0689">Ribosomal protein</keyword>
<dbReference type="Proteomes" id="UP001201812">
    <property type="component" value="Unassembled WGS sequence"/>
</dbReference>
<dbReference type="InterPro" id="IPR036249">
    <property type="entry name" value="Thioredoxin-like_sf"/>
</dbReference>
<proteinExistence type="predicted"/>